<dbReference type="CDD" id="cd07377">
    <property type="entry name" value="WHTH_GntR"/>
    <property type="match status" value="1"/>
</dbReference>
<dbReference type="Pfam" id="PF00392">
    <property type="entry name" value="GntR"/>
    <property type="match status" value="1"/>
</dbReference>
<dbReference type="InterPro" id="IPR028978">
    <property type="entry name" value="Chorismate_lyase_/UTRA_dom_sf"/>
</dbReference>
<evidence type="ECO:0000256" key="2">
    <source>
        <dbReference type="ARBA" id="ARBA00023125"/>
    </source>
</evidence>
<evidence type="ECO:0000256" key="1">
    <source>
        <dbReference type="ARBA" id="ARBA00023015"/>
    </source>
</evidence>
<gene>
    <name evidence="5" type="ORF">E3N84_08030</name>
</gene>
<comment type="caution">
    <text evidence="5">The sequence shown here is derived from an EMBL/GenBank/DDBJ whole genome shotgun (WGS) entry which is preliminary data.</text>
</comment>
<evidence type="ECO:0000256" key="3">
    <source>
        <dbReference type="ARBA" id="ARBA00023163"/>
    </source>
</evidence>
<evidence type="ECO:0000256" key="4">
    <source>
        <dbReference type="SAM" id="MobiDB-lite"/>
    </source>
</evidence>
<name>A0A4R8VAP4_9MICO</name>
<protein>
    <submittedName>
        <fullName evidence="5">GntR family transcriptional regulator</fullName>
    </submittedName>
</protein>
<dbReference type="SMART" id="SM00345">
    <property type="entry name" value="HTH_GNTR"/>
    <property type="match status" value="1"/>
</dbReference>
<dbReference type="RefSeq" id="WP_104095864.1">
    <property type="nucleotide sequence ID" value="NZ_JACHBP010000001.1"/>
</dbReference>
<dbReference type="EMBL" id="SOFI01000003">
    <property type="protein sequence ID" value="TFB79999.1"/>
    <property type="molecule type" value="Genomic_DNA"/>
</dbReference>
<keyword evidence="2" id="KW-0238">DNA-binding</keyword>
<dbReference type="PANTHER" id="PTHR44846">
    <property type="entry name" value="MANNOSYL-D-GLYCERATE TRANSPORT/METABOLISM SYSTEM REPRESSOR MNGR-RELATED"/>
    <property type="match status" value="1"/>
</dbReference>
<dbReference type="InterPro" id="IPR011663">
    <property type="entry name" value="UTRA"/>
</dbReference>
<proteinExistence type="predicted"/>
<feature type="compositionally biased region" description="Polar residues" evidence="4">
    <location>
        <begin position="1"/>
        <end position="11"/>
    </location>
</feature>
<dbReference type="GO" id="GO:0003700">
    <property type="term" value="F:DNA-binding transcription factor activity"/>
    <property type="evidence" value="ECO:0007669"/>
    <property type="project" value="InterPro"/>
</dbReference>
<sequence length="274" mass="30187">MQSPVTANDSVSLGDPKRTNAQKHQFIRNSLLELISTIEDGESLPPERALSERLGAARMTVRKALDLLIDEGYLRRIPGKGTFVARSHALRANSADPFAHFTVDGASTAEAQTLDIVQEDTGSRIGLRLQLAPSATVTKVVRVCLVDGESVAIERLYLPSHIFPDLTAEHFTLFDVNELYRTQFNVKVTQSSQVLRAATVDQAESKLLGVPVHSPAFFVTTTKTDQDDRVVEYTESIYRGDKYRFYKVTGTDANGDSSSALSHRGFSNSHFIIS</sequence>
<dbReference type="Pfam" id="PF07702">
    <property type="entry name" value="UTRA"/>
    <property type="match status" value="1"/>
</dbReference>
<dbReference type="PROSITE" id="PS50949">
    <property type="entry name" value="HTH_GNTR"/>
    <property type="match status" value="1"/>
</dbReference>
<dbReference type="InterPro" id="IPR000524">
    <property type="entry name" value="Tscrpt_reg_HTH_GntR"/>
</dbReference>
<evidence type="ECO:0000313" key="5">
    <source>
        <dbReference type="EMBL" id="TFB79999.1"/>
    </source>
</evidence>
<dbReference type="SUPFAM" id="SSF64288">
    <property type="entry name" value="Chorismate lyase-like"/>
    <property type="match status" value="1"/>
</dbReference>
<feature type="region of interest" description="Disordered" evidence="4">
    <location>
        <begin position="1"/>
        <end position="22"/>
    </location>
</feature>
<reference evidence="5 6" key="1">
    <citation type="submission" date="2019-03" db="EMBL/GenBank/DDBJ databases">
        <title>Genomics of glacier-inhabiting Cryobacterium strains.</title>
        <authorList>
            <person name="Liu Q."/>
            <person name="Xin Y.-H."/>
        </authorList>
    </citation>
    <scope>NUCLEOTIDE SEQUENCE [LARGE SCALE GENOMIC DNA]</scope>
    <source>
        <strain evidence="5 6">CGMCC 1.10440</strain>
    </source>
</reference>
<evidence type="ECO:0000313" key="6">
    <source>
        <dbReference type="Proteomes" id="UP000298488"/>
    </source>
</evidence>
<keyword evidence="1" id="KW-0805">Transcription regulation</keyword>
<dbReference type="GO" id="GO:0003677">
    <property type="term" value="F:DNA binding"/>
    <property type="evidence" value="ECO:0007669"/>
    <property type="project" value="UniProtKB-KW"/>
</dbReference>
<keyword evidence="3" id="KW-0804">Transcription</keyword>
<dbReference type="PRINTS" id="PR00035">
    <property type="entry name" value="HTHGNTR"/>
</dbReference>
<dbReference type="Gene3D" id="1.10.10.10">
    <property type="entry name" value="Winged helix-like DNA-binding domain superfamily/Winged helix DNA-binding domain"/>
    <property type="match status" value="1"/>
</dbReference>
<dbReference type="SMART" id="SM00866">
    <property type="entry name" value="UTRA"/>
    <property type="match status" value="1"/>
</dbReference>
<dbReference type="Proteomes" id="UP000298488">
    <property type="component" value="Unassembled WGS sequence"/>
</dbReference>
<keyword evidence="6" id="KW-1185">Reference proteome</keyword>
<dbReference type="GO" id="GO:0045892">
    <property type="term" value="P:negative regulation of DNA-templated transcription"/>
    <property type="evidence" value="ECO:0007669"/>
    <property type="project" value="TreeGrafter"/>
</dbReference>
<dbReference type="InterPro" id="IPR036388">
    <property type="entry name" value="WH-like_DNA-bd_sf"/>
</dbReference>
<organism evidence="5 6">
    <name type="scientific">Terrimesophilobacter mesophilus</name>
    <dbReference type="NCBI Taxonomy" id="433647"/>
    <lineage>
        <taxon>Bacteria</taxon>
        <taxon>Bacillati</taxon>
        <taxon>Actinomycetota</taxon>
        <taxon>Actinomycetes</taxon>
        <taxon>Micrococcales</taxon>
        <taxon>Microbacteriaceae</taxon>
        <taxon>Terrimesophilobacter</taxon>
    </lineage>
</organism>
<accession>A0A4R8VAP4</accession>
<dbReference type="OrthoDB" id="7363114at2"/>
<dbReference type="InterPro" id="IPR050679">
    <property type="entry name" value="Bact_HTH_transcr_reg"/>
</dbReference>
<dbReference type="InterPro" id="IPR036390">
    <property type="entry name" value="WH_DNA-bd_sf"/>
</dbReference>
<dbReference type="Gene3D" id="3.40.1410.10">
    <property type="entry name" value="Chorismate lyase-like"/>
    <property type="match status" value="1"/>
</dbReference>
<dbReference type="SUPFAM" id="SSF46785">
    <property type="entry name" value="Winged helix' DNA-binding domain"/>
    <property type="match status" value="1"/>
</dbReference>
<dbReference type="PANTHER" id="PTHR44846:SF1">
    <property type="entry name" value="MANNOSYL-D-GLYCERATE TRANSPORT_METABOLISM SYSTEM REPRESSOR MNGR-RELATED"/>
    <property type="match status" value="1"/>
</dbReference>
<dbReference type="AlphaFoldDB" id="A0A4R8VAP4"/>